<feature type="non-terminal residue" evidence="1">
    <location>
        <position position="1"/>
    </location>
</feature>
<gene>
    <name evidence="1" type="ORF">TIFTF001_043989</name>
</gene>
<dbReference type="AlphaFoldDB" id="A0AA87ZF15"/>
<evidence type="ECO:0000313" key="1">
    <source>
        <dbReference type="EMBL" id="GMN26356.1"/>
    </source>
</evidence>
<sequence>SGRYVLGHVFSSRDLIGVLGSRQLPEKHTLVPRVACVPCRWSHVAHNHGREGKAALRIFKFQTLNSSGKLAGSPIAASKTAPGFYARPSPINSGGQSALSNVACENLSFAESCRGLSAKDPEDQRRQLPRR</sequence>
<dbReference type="Proteomes" id="UP001187192">
    <property type="component" value="Unassembled WGS sequence"/>
</dbReference>
<reference evidence="1" key="1">
    <citation type="submission" date="2023-07" db="EMBL/GenBank/DDBJ databases">
        <title>draft genome sequence of fig (Ficus carica).</title>
        <authorList>
            <person name="Takahashi T."/>
            <person name="Nishimura K."/>
        </authorList>
    </citation>
    <scope>NUCLEOTIDE SEQUENCE</scope>
</reference>
<protein>
    <submittedName>
        <fullName evidence="1">Uncharacterized protein</fullName>
    </submittedName>
</protein>
<comment type="caution">
    <text evidence="1">The sequence shown here is derived from an EMBL/GenBank/DDBJ whole genome shotgun (WGS) entry which is preliminary data.</text>
</comment>
<proteinExistence type="predicted"/>
<keyword evidence="2" id="KW-1185">Reference proteome</keyword>
<dbReference type="EMBL" id="BTGU01003080">
    <property type="protein sequence ID" value="GMN26356.1"/>
    <property type="molecule type" value="Genomic_DNA"/>
</dbReference>
<accession>A0AA87ZF15</accession>
<name>A0AA87ZF15_FICCA</name>
<evidence type="ECO:0000313" key="2">
    <source>
        <dbReference type="Proteomes" id="UP001187192"/>
    </source>
</evidence>
<organism evidence="1 2">
    <name type="scientific">Ficus carica</name>
    <name type="common">Common fig</name>
    <dbReference type="NCBI Taxonomy" id="3494"/>
    <lineage>
        <taxon>Eukaryota</taxon>
        <taxon>Viridiplantae</taxon>
        <taxon>Streptophyta</taxon>
        <taxon>Embryophyta</taxon>
        <taxon>Tracheophyta</taxon>
        <taxon>Spermatophyta</taxon>
        <taxon>Magnoliopsida</taxon>
        <taxon>eudicotyledons</taxon>
        <taxon>Gunneridae</taxon>
        <taxon>Pentapetalae</taxon>
        <taxon>rosids</taxon>
        <taxon>fabids</taxon>
        <taxon>Rosales</taxon>
        <taxon>Moraceae</taxon>
        <taxon>Ficeae</taxon>
        <taxon>Ficus</taxon>
    </lineage>
</organism>